<reference evidence="2" key="1">
    <citation type="submission" date="2020-05" db="EMBL/GenBank/DDBJ databases">
        <authorList>
            <person name="Chiriac C."/>
            <person name="Salcher M."/>
            <person name="Ghai R."/>
            <person name="Kavagutti S V."/>
        </authorList>
    </citation>
    <scope>NUCLEOTIDE SEQUENCE</scope>
</reference>
<dbReference type="EMBL" id="LR796919">
    <property type="protein sequence ID" value="CAB4174554.1"/>
    <property type="molecule type" value="Genomic_DNA"/>
</dbReference>
<evidence type="ECO:0000313" key="2">
    <source>
        <dbReference type="EMBL" id="CAB4184875.1"/>
    </source>
</evidence>
<evidence type="ECO:0000313" key="1">
    <source>
        <dbReference type="EMBL" id="CAB4174554.1"/>
    </source>
</evidence>
<gene>
    <name evidence="2" type="ORF">UFOVP1131_42</name>
    <name evidence="3" type="ORF">UFOVP1245_20</name>
    <name evidence="4" type="ORF">UFOVP1582_34</name>
    <name evidence="1" type="ORF">UFOVP966_56</name>
</gene>
<name>A0A6J5QVY5_9CAUD</name>
<organism evidence="2">
    <name type="scientific">uncultured Caudovirales phage</name>
    <dbReference type="NCBI Taxonomy" id="2100421"/>
    <lineage>
        <taxon>Viruses</taxon>
        <taxon>Duplodnaviria</taxon>
        <taxon>Heunggongvirae</taxon>
        <taxon>Uroviricota</taxon>
        <taxon>Caudoviricetes</taxon>
        <taxon>Peduoviridae</taxon>
        <taxon>Maltschvirus</taxon>
        <taxon>Maltschvirus maltsch</taxon>
    </lineage>
</organism>
<dbReference type="EMBL" id="LR797071">
    <property type="protein sequence ID" value="CAB4184875.1"/>
    <property type="molecule type" value="Genomic_DNA"/>
</dbReference>
<accession>A0A6J5QVY5</accession>
<evidence type="ECO:0000313" key="4">
    <source>
        <dbReference type="EMBL" id="CAB5231175.1"/>
    </source>
</evidence>
<protein>
    <submittedName>
        <fullName evidence="2">Uncharacterized protein</fullName>
    </submittedName>
</protein>
<dbReference type="EMBL" id="LR797185">
    <property type="protein sequence ID" value="CAB4192392.1"/>
    <property type="molecule type" value="Genomic_DNA"/>
</dbReference>
<sequence length="73" mass="8403">MIPGIENTIEVEFEDGTTVVPSWWGKYLLVHTVGYRGGRRVVSCTKVQMQDIINRRMTDDIFWSAVKRSKSGR</sequence>
<evidence type="ECO:0000313" key="3">
    <source>
        <dbReference type="EMBL" id="CAB4192392.1"/>
    </source>
</evidence>
<dbReference type="EMBL" id="LR798428">
    <property type="protein sequence ID" value="CAB5231175.1"/>
    <property type="molecule type" value="Genomic_DNA"/>
</dbReference>
<proteinExistence type="predicted"/>